<dbReference type="InterPro" id="IPR014284">
    <property type="entry name" value="RNA_pol_sigma-70_dom"/>
</dbReference>
<dbReference type="InterPro" id="IPR036388">
    <property type="entry name" value="WH-like_DNA-bd_sf"/>
</dbReference>
<evidence type="ECO:0000256" key="3">
    <source>
        <dbReference type="ARBA" id="ARBA00023082"/>
    </source>
</evidence>
<keyword evidence="4" id="KW-0238">DNA-binding</keyword>
<dbReference type="SUPFAM" id="SSF88659">
    <property type="entry name" value="Sigma3 and sigma4 domains of RNA polymerase sigma factors"/>
    <property type="match status" value="1"/>
</dbReference>
<evidence type="ECO:0000256" key="2">
    <source>
        <dbReference type="ARBA" id="ARBA00023015"/>
    </source>
</evidence>
<dbReference type="InterPro" id="IPR013249">
    <property type="entry name" value="RNA_pol_sigma70_r4_t2"/>
</dbReference>
<evidence type="ECO:0000259" key="6">
    <source>
        <dbReference type="Pfam" id="PF04542"/>
    </source>
</evidence>
<dbReference type="NCBIfam" id="TIGR02937">
    <property type="entry name" value="sigma70-ECF"/>
    <property type="match status" value="1"/>
</dbReference>
<sequence length="189" mass="21685">MVSAIVNSAKVESFDEDRVLIDRFLSGEAEAFERLYTRYYDKVFSVARGVLMDADEAADAVQEIFTLVYKNLGRFDNRARFSTWLFRIAVNRSIQQARANRHRSRQSPLNDAITQEADPVEVDSDPKVEAALAELSASDRAILSLFYWEELSLNEIAESMGCSPNAAKTRLYRARERFREKYDALEDRP</sequence>
<evidence type="ECO:0000313" key="8">
    <source>
        <dbReference type="EMBL" id="BBO24119.1"/>
    </source>
</evidence>
<protein>
    <submittedName>
        <fullName evidence="8">RNA polymerase factor sigma-24</fullName>
    </submittedName>
</protein>
<dbReference type="Proteomes" id="UP000662873">
    <property type="component" value="Chromosome"/>
</dbReference>
<organism evidence="8 9">
    <name type="scientific">Candidatus Nitrosymbiomonas proteolyticus</name>
    <dbReference type="NCBI Taxonomy" id="2608984"/>
    <lineage>
        <taxon>Bacteria</taxon>
        <taxon>Bacillati</taxon>
        <taxon>Armatimonadota</taxon>
        <taxon>Armatimonadota incertae sedis</taxon>
        <taxon>Candidatus Nitrosymbiomonas</taxon>
    </lineage>
</organism>
<dbReference type="EMBL" id="AP021858">
    <property type="protein sequence ID" value="BBO24119.1"/>
    <property type="molecule type" value="Genomic_DNA"/>
</dbReference>
<dbReference type="InterPro" id="IPR013324">
    <property type="entry name" value="RNA_pol_sigma_r3/r4-like"/>
</dbReference>
<evidence type="ECO:0000259" key="7">
    <source>
        <dbReference type="Pfam" id="PF08281"/>
    </source>
</evidence>
<dbReference type="GO" id="GO:0003677">
    <property type="term" value="F:DNA binding"/>
    <property type="evidence" value="ECO:0007669"/>
    <property type="project" value="UniProtKB-KW"/>
</dbReference>
<evidence type="ECO:0000256" key="5">
    <source>
        <dbReference type="ARBA" id="ARBA00023163"/>
    </source>
</evidence>
<evidence type="ECO:0000313" key="9">
    <source>
        <dbReference type="Proteomes" id="UP000662873"/>
    </source>
</evidence>
<dbReference type="InterPro" id="IPR013325">
    <property type="entry name" value="RNA_pol_sigma_r2"/>
</dbReference>
<dbReference type="InterPro" id="IPR039425">
    <property type="entry name" value="RNA_pol_sigma-70-like"/>
</dbReference>
<dbReference type="CDD" id="cd06171">
    <property type="entry name" value="Sigma70_r4"/>
    <property type="match status" value="1"/>
</dbReference>
<feature type="domain" description="RNA polymerase sigma-70 region 2" evidence="6">
    <location>
        <begin position="35"/>
        <end position="101"/>
    </location>
</feature>
<dbReference type="Pfam" id="PF04542">
    <property type="entry name" value="Sigma70_r2"/>
    <property type="match status" value="1"/>
</dbReference>
<name>A0A809R9J2_9BACT</name>
<dbReference type="KEGG" id="npy:NPRO_17140"/>
<reference evidence="8" key="1">
    <citation type="journal article" name="DNA Res.">
        <title>The physiological potential of anammox bacteria as revealed by their core genome structure.</title>
        <authorList>
            <person name="Okubo T."/>
            <person name="Toyoda A."/>
            <person name="Fukuhara K."/>
            <person name="Uchiyama I."/>
            <person name="Harigaya Y."/>
            <person name="Kuroiwa M."/>
            <person name="Suzuki T."/>
            <person name="Murakami Y."/>
            <person name="Suwa Y."/>
            <person name="Takami H."/>
        </authorList>
    </citation>
    <scope>NUCLEOTIDE SEQUENCE</scope>
    <source>
        <strain evidence="8">317325-2</strain>
    </source>
</reference>
<gene>
    <name evidence="8" type="ORF">NPRO_17140</name>
</gene>
<evidence type="ECO:0000256" key="1">
    <source>
        <dbReference type="ARBA" id="ARBA00010641"/>
    </source>
</evidence>
<dbReference type="Pfam" id="PF08281">
    <property type="entry name" value="Sigma70_r4_2"/>
    <property type="match status" value="1"/>
</dbReference>
<accession>A0A809R9J2</accession>
<dbReference type="GO" id="GO:0006352">
    <property type="term" value="P:DNA-templated transcription initiation"/>
    <property type="evidence" value="ECO:0007669"/>
    <property type="project" value="InterPro"/>
</dbReference>
<feature type="domain" description="RNA polymerase sigma factor 70 region 4 type 2" evidence="7">
    <location>
        <begin position="128"/>
        <end position="177"/>
    </location>
</feature>
<evidence type="ECO:0000256" key="4">
    <source>
        <dbReference type="ARBA" id="ARBA00023125"/>
    </source>
</evidence>
<dbReference type="AlphaFoldDB" id="A0A809R9J2"/>
<dbReference type="GO" id="GO:0016987">
    <property type="term" value="F:sigma factor activity"/>
    <property type="evidence" value="ECO:0007669"/>
    <property type="project" value="UniProtKB-KW"/>
</dbReference>
<dbReference type="SUPFAM" id="SSF88946">
    <property type="entry name" value="Sigma2 domain of RNA polymerase sigma factors"/>
    <property type="match status" value="1"/>
</dbReference>
<dbReference type="Gene3D" id="1.10.1740.10">
    <property type="match status" value="1"/>
</dbReference>
<dbReference type="PANTHER" id="PTHR43133:SF8">
    <property type="entry name" value="RNA POLYMERASE SIGMA FACTOR HI_1459-RELATED"/>
    <property type="match status" value="1"/>
</dbReference>
<dbReference type="InterPro" id="IPR007627">
    <property type="entry name" value="RNA_pol_sigma70_r2"/>
</dbReference>
<keyword evidence="3" id="KW-0731">Sigma factor</keyword>
<keyword evidence="2" id="KW-0805">Transcription regulation</keyword>
<dbReference type="PANTHER" id="PTHR43133">
    <property type="entry name" value="RNA POLYMERASE ECF-TYPE SIGMA FACTO"/>
    <property type="match status" value="1"/>
</dbReference>
<proteinExistence type="inferred from homology"/>
<dbReference type="Gene3D" id="1.10.10.10">
    <property type="entry name" value="Winged helix-like DNA-binding domain superfamily/Winged helix DNA-binding domain"/>
    <property type="match status" value="1"/>
</dbReference>
<comment type="similarity">
    <text evidence="1">Belongs to the sigma-70 factor family. ECF subfamily.</text>
</comment>
<keyword evidence="5" id="KW-0804">Transcription</keyword>